<feature type="compositionally biased region" description="Polar residues" evidence="1">
    <location>
        <begin position="1"/>
        <end position="19"/>
    </location>
</feature>
<organism evidence="3">
    <name type="scientific">Blumeria graminis f. sp. tritici 96224</name>
    <dbReference type="NCBI Taxonomy" id="1268274"/>
    <lineage>
        <taxon>Eukaryota</taxon>
        <taxon>Fungi</taxon>
        <taxon>Dikarya</taxon>
        <taxon>Ascomycota</taxon>
        <taxon>Pezizomycotina</taxon>
        <taxon>Leotiomycetes</taxon>
        <taxon>Erysiphales</taxon>
        <taxon>Erysiphaceae</taxon>
        <taxon>Blumeria</taxon>
    </lineage>
</organism>
<feature type="region of interest" description="Disordered" evidence="1">
    <location>
        <begin position="1"/>
        <end position="42"/>
    </location>
</feature>
<feature type="compositionally biased region" description="Polar residues" evidence="1">
    <location>
        <begin position="163"/>
        <end position="174"/>
    </location>
</feature>
<gene>
    <name evidence="3" type="ORF">BGT96224V2_LOCUS2742</name>
</gene>
<dbReference type="Gene3D" id="1.10.472.80">
    <property type="entry name" value="Ypt/Rab-GAP domain of gyp1p, domain 3"/>
    <property type="match status" value="1"/>
</dbReference>
<feature type="non-terminal residue" evidence="3">
    <location>
        <position position="807"/>
    </location>
</feature>
<evidence type="ECO:0000313" key="3">
    <source>
        <dbReference type="EMBL" id="SUZ09562.1"/>
    </source>
</evidence>
<dbReference type="FunFam" id="1.10.8.270:FF:000016">
    <property type="entry name" value="TBC1 domain family member 2A"/>
    <property type="match status" value="1"/>
</dbReference>
<dbReference type="OrthoDB" id="294251at2759"/>
<dbReference type="InterPro" id="IPR000195">
    <property type="entry name" value="Rab-GAP-TBC_dom"/>
</dbReference>
<dbReference type="FunFam" id="1.10.472.80:FF:000050">
    <property type="entry name" value="GTPase activating protein (Gyp3)"/>
    <property type="match status" value="1"/>
</dbReference>
<feature type="region of interest" description="Disordered" evidence="1">
    <location>
        <begin position="755"/>
        <end position="807"/>
    </location>
</feature>
<feature type="region of interest" description="Disordered" evidence="1">
    <location>
        <begin position="91"/>
        <end position="174"/>
    </location>
</feature>
<dbReference type="AlphaFoldDB" id="A0A381L7R7"/>
<feature type="region of interest" description="Disordered" evidence="1">
    <location>
        <begin position="56"/>
        <end position="77"/>
    </location>
</feature>
<dbReference type="SMART" id="SM00164">
    <property type="entry name" value="TBC"/>
    <property type="match status" value="1"/>
</dbReference>
<name>A0A381L7R7_BLUGR</name>
<dbReference type="GO" id="GO:0031267">
    <property type="term" value="F:small GTPase binding"/>
    <property type="evidence" value="ECO:0007669"/>
    <property type="project" value="TreeGrafter"/>
</dbReference>
<feature type="domain" description="Rab-GAP TBC" evidence="2">
    <location>
        <begin position="467"/>
        <end position="686"/>
    </location>
</feature>
<dbReference type="Gene3D" id="1.10.8.270">
    <property type="entry name" value="putative rabgap domain of human tbc1 domain family member 14 like domains"/>
    <property type="match status" value="1"/>
</dbReference>
<dbReference type="GO" id="GO:0005096">
    <property type="term" value="F:GTPase activator activity"/>
    <property type="evidence" value="ECO:0007669"/>
    <property type="project" value="TreeGrafter"/>
</dbReference>
<dbReference type="PANTHER" id="PTHR47219:SF20">
    <property type="entry name" value="TBC1 DOMAIN FAMILY MEMBER 2B"/>
    <property type="match status" value="1"/>
</dbReference>
<dbReference type="PROSITE" id="PS50086">
    <property type="entry name" value="TBC_RABGAP"/>
    <property type="match status" value="1"/>
</dbReference>
<feature type="compositionally biased region" description="Basic and acidic residues" evidence="1">
    <location>
        <begin position="755"/>
        <end position="768"/>
    </location>
</feature>
<protein>
    <submittedName>
        <fullName evidence="3">Bgt-4870</fullName>
    </submittedName>
</protein>
<feature type="compositionally biased region" description="Low complexity" evidence="1">
    <location>
        <begin position="20"/>
        <end position="31"/>
    </location>
</feature>
<dbReference type="EMBL" id="UIGY01000052">
    <property type="protein sequence ID" value="SUZ09562.1"/>
    <property type="molecule type" value="Genomic_DNA"/>
</dbReference>
<dbReference type="InterPro" id="IPR050302">
    <property type="entry name" value="Rab_GAP_TBC_domain"/>
</dbReference>
<evidence type="ECO:0000259" key="2">
    <source>
        <dbReference type="PROSITE" id="PS50086"/>
    </source>
</evidence>
<dbReference type="InterPro" id="IPR035969">
    <property type="entry name" value="Rab-GAP_TBC_sf"/>
</dbReference>
<proteinExistence type="predicted"/>
<reference evidence="3" key="1">
    <citation type="submission" date="2018-07" db="EMBL/GenBank/DDBJ databases">
        <authorList>
            <person name="Quirk P.G."/>
            <person name="Krulwich T.A."/>
        </authorList>
    </citation>
    <scope>NUCLEOTIDE SEQUENCE</scope>
    <source>
        <strain evidence="3">96224</strain>
    </source>
</reference>
<evidence type="ECO:0000256" key="1">
    <source>
        <dbReference type="SAM" id="MobiDB-lite"/>
    </source>
</evidence>
<dbReference type="PANTHER" id="PTHR47219">
    <property type="entry name" value="RAB GTPASE-ACTIVATING PROTEIN 1-LIKE"/>
    <property type="match status" value="1"/>
</dbReference>
<accession>A0A381L7R7</accession>
<dbReference type="Pfam" id="PF00566">
    <property type="entry name" value="RabGAP-TBC"/>
    <property type="match status" value="1"/>
</dbReference>
<dbReference type="SUPFAM" id="SSF47923">
    <property type="entry name" value="Ypt/Rab-GAP domain of gyp1p"/>
    <property type="match status" value="2"/>
</dbReference>
<sequence length="807" mass="90270">MPRNTQLTLHAESTSASNVSWKSSQSGSIGSPTYPPPTARLPALPQLSRDLVSTANLGTKSPSFHRAEQTRSQQKTPSKALLVQALNHEHQSLTSDTGFRTDKNEPVAENFSRPRQHSVREQKELPSLPLAHPKNDHTTTLVPSHEDTDQRAQCRSRTRGFSFGSTHPTSSNSPLALRSANIRLSPSIPDYHSPDSIDNKNLNPSIMSSRVIKSSGRGDCNSTSEGIHSVRYDPTPLRNFIDGEEIRSSFRSVVTSNSSFLGTSGTERSSVLTKSSSRTSIFALDEGMSVDDAIGMYEGGFTDQTDVDDNDDAKLDATNSDKNDTSFGILLTDDLLTLSHDNELSLRNPNSIFDAGGCETPRVSENEENNILTIDKPVELDDASSDVPKSTLIAVQLDETRDRYGFRKKTQHVTLEEYEAWNQSYTEYLARRKRKWITMMRQHNLSTTSPQDFPPKSHKVKRFVRKGIPPSWRGAAWFHYAGGPSMLVKNPGVYDDLVKRSLAGHVTETDDEIIERDLNRTFPDNIKFKPDPDPLVPIPQEEIPETPMLQSLRRVLRAFSIYHPKIGYCQSLNFLAGLLLLFMPEENAFWMLNIITRIFLPGTHSLTLEGANIDLGVLMTSVKEMMPSVWTKIGNELDGQPSISESNSMRLPPITLCTTAWFMSCFIGTLPIESTLRVWDSFFYEGSKTLFRIALTIFKLGEPQIKAVGDPMEIFQVVQAIPRGMIDCNRLMESCFKRRGGFVRLSQDDIERGRAERRRGYAEERDRIAQATNMATTKTPKSKPVVKKGNSFFSKGKKEKSDAALID</sequence>